<evidence type="ECO:0000313" key="2">
    <source>
        <dbReference type="EMBL" id="TWJ11673.1"/>
    </source>
</evidence>
<reference evidence="2 3" key="1">
    <citation type="journal article" date="2013" name="Stand. Genomic Sci.">
        <title>Genomic Encyclopedia of Type Strains, Phase I: The one thousand microbial genomes (KMG-I) project.</title>
        <authorList>
            <person name="Kyrpides N.C."/>
            <person name="Woyke T."/>
            <person name="Eisen J.A."/>
            <person name="Garrity G."/>
            <person name="Lilburn T.G."/>
            <person name="Beck B.J."/>
            <person name="Whitman W.B."/>
            <person name="Hugenholtz P."/>
            <person name="Klenk H.P."/>
        </authorList>
    </citation>
    <scope>NUCLEOTIDE SEQUENCE [LARGE SCALE GENOMIC DNA]</scope>
    <source>
        <strain evidence="2 3">DSM 45044</strain>
    </source>
</reference>
<proteinExistence type="predicted"/>
<sequence length="193" mass="21656">MPGFQQILERSKASVVSPDSHIRVVIHKGSSMRFAFAKDAYRRYDEARLCAQLAAVLVSAFAAEERVRREALSAAVGDTVHPRAEWQLDARERQLRKHRAHIAVLGKSDDGRVRVKRTGEDGWAVRIASGTLKDLDAAEFLTRFQQALSAAVREHRIAVADARLKVFGSARHRRYVAPEPKTPKETPNGRPKR</sequence>
<name>A0A562V1H7_9ACTN</name>
<gene>
    <name evidence="2" type="ORF">LX16_2400</name>
</gene>
<dbReference type="AlphaFoldDB" id="A0A562V1H7"/>
<feature type="region of interest" description="Disordered" evidence="1">
    <location>
        <begin position="174"/>
        <end position="193"/>
    </location>
</feature>
<dbReference type="RefSeq" id="WP_147138134.1">
    <property type="nucleotide sequence ID" value="NZ_BAABIJ010000002.1"/>
</dbReference>
<protein>
    <submittedName>
        <fullName evidence="2">Uncharacterized protein</fullName>
    </submittedName>
</protein>
<dbReference type="Proteomes" id="UP000321617">
    <property type="component" value="Unassembled WGS sequence"/>
</dbReference>
<evidence type="ECO:0000313" key="3">
    <source>
        <dbReference type="Proteomes" id="UP000321617"/>
    </source>
</evidence>
<keyword evidence="3" id="KW-1185">Reference proteome</keyword>
<comment type="caution">
    <text evidence="2">The sequence shown here is derived from an EMBL/GenBank/DDBJ whole genome shotgun (WGS) entry which is preliminary data.</text>
</comment>
<evidence type="ECO:0000256" key="1">
    <source>
        <dbReference type="SAM" id="MobiDB-lite"/>
    </source>
</evidence>
<accession>A0A562V1H7</accession>
<dbReference type="EMBL" id="VLLL01000006">
    <property type="protein sequence ID" value="TWJ11673.1"/>
    <property type="molecule type" value="Genomic_DNA"/>
</dbReference>
<organism evidence="2 3">
    <name type="scientific">Stackebrandtia albiflava</name>
    <dbReference type="NCBI Taxonomy" id="406432"/>
    <lineage>
        <taxon>Bacteria</taxon>
        <taxon>Bacillati</taxon>
        <taxon>Actinomycetota</taxon>
        <taxon>Actinomycetes</taxon>
        <taxon>Glycomycetales</taxon>
        <taxon>Glycomycetaceae</taxon>
        <taxon>Stackebrandtia</taxon>
    </lineage>
</organism>